<protein>
    <recommendedName>
        <fullName evidence="3">Lipid/polyisoprenoid-binding YceI-like domain-containing protein</fullName>
    </recommendedName>
</protein>
<organism evidence="1 2">
    <name type="scientific">Pontibacter populi</name>
    <dbReference type="NCBI Taxonomy" id="890055"/>
    <lineage>
        <taxon>Bacteria</taxon>
        <taxon>Pseudomonadati</taxon>
        <taxon>Bacteroidota</taxon>
        <taxon>Cytophagia</taxon>
        <taxon>Cytophagales</taxon>
        <taxon>Hymenobacteraceae</taxon>
        <taxon>Pontibacter</taxon>
    </lineage>
</organism>
<dbReference type="Proteomes" id="UP001476807">
    <property type="component" value="Unassembled WGS sequence"/>
</dbReference>
<dbReference type="EMBL" id="JBEOKT010000020">
    <property type="protein sequence ID" value="MER2999245.1"/>
    <property type="molecule type" value="Genomic_DNA"/>
</dbReference>
<sequence>MNKLNYLLIWCLCLGTLISCGDKDDDVQPTSNTAEDYLPTTKGSTWNYGGNTPYTCIATGETKVIDGKTYTRIEARVGTQVNASYIHKENGVYSAVNYLPNFPDVAIPMLKEQLPVGGTWEVAMVVNSINTKMAFAIKAKGLAKTVEGNSYKDVIHVEMVSSYTYMGYEVMDPITTNYYYAKGVGLILSEFVGMESRPLLSYDIK</sequence>
<dbReference type="RefSeq" id="WP_350413927.1">
    <property type="nucleotide sequence ID" value="NZ_JBEOKT010000020.1"/>
</dbReference>
<evidence type="ECO:0008006" key="3">
    <source>
        <dbReference type="Google" id="ProtNLM"/>
    </source>
</evidence>
<reference evidence="1 2" key="1">
    <citation type="submission" date="2024-06" db="EMBL/GenBank/DDBJ databases">
        <title>Pontibacter populi HYL7-15.</title>
        <authorList>
            <person name="Kim M.K."/>
        </authorList>
    </citation>
    <scope>NUCLEOTIDE SEQUENCE [LARGE SCALE GENOMIC DNA]</scope>
    <source>
        <strain evidence="1 2">HYL7-15</strain>
    </source>
</reference>
<name>A0ABV1RXV6_9BACT</name>
<gene>
    <name evidence="1" type="ORF">ABS362_16965</name>
</gene>
<proteinExistence type="predicted"/>
<comment type="caution">
    <text evidence="1">The sequence shown here is derived from an EMBL/GenBank/DDBJ whole genome shotgun (WGS) entry which is preliminary data.</text>
</comment>
<evidence type="ECO:0000313" key="2">
    <source>
        <dbReference type="Proteomes" id="UP001476807"/>
    </source>
</evidence>
<evidence type="ECO:0000313" key="1">
    <source>
        <dbReference type="EMBL" id="MER2999245.1"/>
    </source>
</evidence>
<dbReference type="PROSITE" id="PS51257">
    <property type="entry name" value="PROKAR_LIPOPROTEIN"/>
    <property type="match status" value="1"/>
</dbReference>
<accession>A0ABV1RXV6</accession>
<keyword evidence="2" id="KW-1185">Reference proteome</keyword>